<keyword evidence="3" id="KW-1185">Reference proteome</keyword>
<dbReference type="InParanoid" id="A0A409WRM0"/>
<sequence>MYSAVLKAQRQSNDIIIHSRPAQSAVRIAWPTRNGVPIVPRGVKNYLDTKGIYWECFCALISDVARPCRIVVSRQDGDVLAFCHHLDDTLKCGFFMNLNSKARSTTLFSNYGHISSAKFGAHVDMSPYILSYKLLEPVGEIAPFFDGYLGESTSDRPGIKQLNSGMKYYSKTRSIKDRPSSFPEPLRHSEGFSSITSCDGDLSTSPRKRRKMSISTESISDPAVSDLLQELTTVECHVESSQRQCLERLRRGDGLTRLEYESLVESCSSCNRYFLSEALRSHIPNCSNQ</sequence>
<feature type="compositionally biased region" description="Polar residues" evidence="1">
    <location>
        <begin position="191"/>
        <end position="205"/>
    </location>
</feature>
<reference evidence="2 3" key="1">
    <citation type="journal article" date="2018" name="Evol. Lett.">
        <title>Horizontal gene cluster transfer increased hallucinogenic mushroom diversity.</title>
        <authorList>
            <person name="Reynolds H.T."/>
            <person name="Vijayakumar V."/>
            <person name="Gluck-Thaler E."/>
            <person name="Korotkin H.B."/>
            <person name="Matheny P.B."/>
            <person name="Slot J.C."/>
        </authorList>
    </citation>
    <scope>NUCLEOTIDE SEQUENCE [LARGE SCALE GENOMIC DNA]</scope>
    <source>
        <strain evidence="2 3">SRW20</strain>
    </source>
</reference>
<comment type="caution">
    <text evidence="2">The sequence shown here is derived from an EMBL/GenBank/DDBJ whole genome shotgun (WGS) entry which is preliminary data.</text>
</comment>
<evidence type="ECO:0000313" key="2">
    <source>
        <dbReference type="EMBL" id="PPQ81154.1"/>
    </source>
</evidence>
<gene>
    <name evidence="2" type="ORF">CVT26_011107</name>
</gene>
<dbReference type="Proteomes" id="UP000284706">
    <property type="component" value="Unassembled WGS sequence"/>
</dbReference>
<feature type="compositionally biased region" description="Basic and acidic residues" evidence="1">
    <location>
        <begin position="175"/>
        <end position="190"/>
    </location>
</feature>
<proteinExistence type="predicted"/>
<protein>
    <submittedName>
        <fullName evidence="2">Uncharacterized protein</fullName>
    </submittedName>
</protein>
<dbReference type="OrthoDB" id="3070804at2759"/>
<dbReference type="EMBL" id="NHYE01004896">
    <property type="protein sequence ID" value="PPQ81154.1"/>
    <property type="molecule type" value="Genomic_DNA"/>
</dbReference>
<organism evidence="2 3">
    <name type="scientific">Gymnopilus dilepis</name>
    <dbReference type="NCBI Taxonomy" id="231916"/>
    <lineage>
        <taxon>Eukaryota</taxon>
        <taxon>Fungi</taxon>
        <taxon>Dikarya</taxon>
        <taxon>Basidiomycota</taxon>
        <taxon>Agaricomycotina</taxon>
        <taxon>Agaricomycetes</taxon>
        <taxon>Agaricomycetidae</taxon>
        <taxon>Agaricales</taxon>
        <taxon>Agaricineae</taxon>
        <taxon>Hymenogastraceae</taxon>
        <taxon>Gymnopilus</taxon>
    </lineage>
</organism>
<evidence type="ECO:0000313" key="3">
    <source>
        <dbReference type="Proteomes" id="UP000284706"/>
    </source>
</evidence>
<accession>A0A409WRM0</accession>
<evidence type="ECO:0000256" key="1">
    <source>
        <dbReference type="SAM" id="MobiDB-lite"/>
    </source>
</evidence>
<dbReference type="AlphaFoldDB" id="A0A409WRM0"/>
<feature type="region of interest" description="Disordered" evidence="1">
    <location>
        <begin position="175"/>
        <end position="215"/>
    </location>
</feature>
<name>A0A409WRM0_9AGAR</name>